<sequence>MTGLEKFSSNRPTGFEPKYWAELVDALISVRSQGIGQDVPLPYALSCGNKYFVPTEALHDQLMSKLPEIAAEIERKRMACKEELDKLGHPCGTLDEQRCYLLQISESFQQIARSAIDGIWNDPFFATDYNADEEDSIYHGRLRAGIQYHNRHFFNIMSEKDQRREIASGGEDSEEKNIKESGGEKFPDPIRVTRNEFVEYIRHERAAKLRGSELPGVLNPLIVGELFREQSAPWEKITQEHVKAVWLISKRFMHLAIHHVAVDDAETAEAIF</sequence>
<dbReference type="GO" id="GO:0016787">
    <property type="term" value="F:hydrolase activity"/>
    <property type="evidence" value="ECO:0007669"/>
    <property type="project" value="UniProtKB-KW"/>
</dbReference>
<protein>
    <submittedName>
        <fullName evidence="2">P-loop containing nucleoside triphosphate hydrolase protein</fullName>
    </submittedName>
</protein>
<feature type="region of interest" description="Disordered" evidence="1">
    <location>
        <begin position="164"/>
        <end position="185"/>
    </location>
</feature>
<dbReference type="Gene3D" id="3.40.50.300">
    <property type="entry name" value="P-loop containing nucleotide triphosphate hydrolases"/>
    <property type="match status" value="1"/>
</dbReference>
<evidence type="ECO:0000313" key="3">
    <source>
        <dbReference type="Proteomes" id="UP001390339"/>
    </source>
</evidence>
<dbReference type="InterPro" id="IPR027417">
    <property type="entry name" value="P-loop_NTPase"/>
</dbReference>
<dbReference type="EMBL" id="JAPCWZ010000010">
    <property type="protein sequence ID" value="KAK8848606.1"/>
    <property type="molecule type" value="Genomic_DNA"/>
</dbReference>
<keyword evidence="2" id="KW-0378">Hydrolase</keyword>
<comment type="caution">
    <text evidence="2">The sequence shown here is derived from an EMBL/GenBank/DDBJ whole genome shotgun (WGS) entry which is preliminary data.</text>
</comment>
<proteinExistence type="predicted"/>
<name>A0ABR2HKC3_9PEZI</name>
<dbReference type="Proteomes" id="UP001390339">
    <property type="component" value="Unassembled WGS sequence"/>
</dbReference>
<accession>A0ABR2HKC3</accession>
<keyword evidence="3" id="KW-1185">Reference proteome</keyword>
<feature type="compositionally biased region" description="Basic and acidic residues" evidence="1">
    <location>
        <begin position="175"/>
        <end position="185"/>
    </location>
</feature>
<reference evidence="2 3" key="1">
    <citation type="journal article" date="2024" name="IMA Fungus">
        <title>Apiospora arundinis, a panoply of carbohydrate-active enzymes and secondary metabolites.</title>
        <authorList>
            <person name="Sorensen T."/>
            <person name="Petersen C."/>
            <person name="Muurmann A.T."/>
            <person name="Christiansen J.V."/>
            <person name="Brundto M.L."/>
            <person name="Overgaard C.K."/>
            <person name="Boysen A.T."/>
            <person name="Wollenberg R.D."/>
            <person name="Larsen T.O."/>
            <person name="Sorensen J.L."/>
            <person name="Nielsen K.L."/>
            <person name="Sondergaard T.E."/>
        </authorList>
    </citation>
    <scope>NUCLEOTIDE SEQUENCE [LARGE SCALE GENOMIC DNA]</scope>
    <source>
        <strain evidence="2 3">AAU 773</strain>
    </source>
</reference>
<gene>
    <name evidence="2" type="ORF">PGQ11_015086</name>
</gene>
<evidence type="ECO:0000313" key="2">
    <source>
        <dbReference type="EMBL" id="KAK8848606.1"/>
    </source>
</evidence>
<evidence type="ECO:0000256" key="1">
    <source>
        <dbReference type="SAM" id="MobiDB-lite"/>
    </source>
</evidence>
<organism evidence="2 3">
    <name type="scientific">Apiospora arundinis</name>
    <dbReference type="NCBI Taxonomy" id="335852"/>
    <lineage>
        <taxon>Eukaryota</taxon>
        <taxon>Fungi</taxon>
        <taxon>Dikarya</taxon>
        <taxon>Ascomycota</taxon>
        <taxon>Pezizomycotina</taxon>
        <taxon>Sordariomycetes</taxon>
        <taxon>Xylariomycetidae</taxon>
        <taxon>Amphisphaeriales</taxon>
        <taxon>Apiosporaceae</taxon>
        <taxon>Apiospora</taxon>
    </lineage>
</organism>